<comment type="caution">
    <text evidence="4">The sequence shown here is derived from an EMBL/GenBank/DDBJ whole genome shotgun (WGS) entry which is preliminary data.</text>
</comment>
<reference evidence="4" key="1">
    <citation type="submission" date="2016-10" db="EMBL/GenBank/DDBJ databases">
        <authorList>
            <person name="Benchimol M."/>
            <person name="Almeida L.G."/>
            <person name="Vasconcelos A.T."/>
            <person name="Perreira-Neves A."/>
            <person name="Rosa I.A."/>
            <person name="Tasca T."/>
            <person name="Bogo M.R."/>
            <person name="de Souza W."/>
        </authorList>
    </citation>
    <scope>NUCLEOTIDE SEQUENCE [LARGE SCALE GENOMIC DNA]</scope>
    <source>
        <strain evidence="4">K</strain>
    </source>
</reference>
<feature type="site" description="Interaction with phosphoserine on interacting protein" evidence="2">
    <location>
        <position position="148"/>
    </location>
</feature>
<dbReference type="AlphaFoldDB" id="A0A1J4KYC4"/>
<dbReference type="RefSeq" id="XP_068369016.1">
    <property type="nucleotide sequence ID" value="XM_068497411.1"/>
</dbReference>
<dbReference type="CDD" id="cd08774">
    <property type="entry name" value="14-3-3"/>
    <property type="match status" value="1"/>
</dbReference>
<dbReference type="PIRSF" id="PIRSF000868">
    <property type="entry name" value="14-3-3"/>
    <property type="match status" value="1"/>
</dbReference>
<evidence type="ECO:0000259" key="3">
    <source>
        <dbReference type="SMART" id="SM00101"/>
    </source>
</evidence>
<dbReference type="PANTHER" id="PTHR18860">
    <property type="entry name" value="14-3-3 PROTEIN"/>
    <property type="match status" value="1"/>
</dbReference>
<accession>A0A1J4KYC4</accession>
<evidence type="ECO:0000256" key="2">
    <source>
        <dbReference type="PIRSR" id="PIRSR000868-1"/>
    </source>
</evidence>
<dbReference type="Gene3D" id="1.20.190.20">
    <property type="entry name" value="14-3-3 domain"/>
    <property type="match status" value="1"/>
</dbReference>
<evidence type="ECO:0000256" key="1">
    <source>
        <dbReference type="ARBA" id="ARBA00006141"/>
    </source>
</evidence>
<dbReference type="InterPro" id="IPR023410">
    <property type="entry name" value="14-3-3_domain"/>
</dbReference>
<evidence type="ECO:0000313" key="5">
    <source>
        <dbReference type="Proteomes" id="UP000179807"/>
    </source>
</evidence>
<proteinExistence type="inferred from homology"/>
<protein>
    <submittedName>
        <fullName evidence="4">14-3-3 protein</fullName>
    </submittedName>
</protein>
<dbReference type="InterPro" id="IPR000308">
    <property type="entry name" value="14-3-3"/>
</dbReference>
<dbReference type="OrthoDB" id="10260625at2759"/>
<dbReference type="PRINTS" id="PR00305">
    <property type="entry name" value="1433ZETA"/>
</dbReference>
<name>A0A1J4KYC4_9EUKA</name>
<organism evidence="4 5">
    <name type="scientific">Tritrichomonas foetus</name>
    <dbReference type="NCBI Taxonomy" id="1144522"/>
    <lineage>
        <taxon>Eukaryota</taxon>
        <taxon>Metamonada</taxon>
        <taxon>Parabasalia</taxon>
        <taxon>Tritrichomonadida</taxon>
        <taxon>Tritrichomonadidae</taxon>
        <taxon>Tritrichomonas</taxon>
    </lineage>
</organism>
<dbReference type="Proteomes" id="UP000179807">
    <property type="component" value="Unassembled WGS sequence"/>
</dbReference>
<comment type="similarity">
    <text evidence="1">Belongs to the 14-3-3 family.</text>
</comment>
<gene>
    <name evidence="4" type="ORF">TRFO_13717</name>
</gene>
<dbReference type="EMBL" id="MLAK01000176">
    <property type="protein sequence ID" value="OHT15880.1"/>
    <property type="molecule type" value="Genomic_DNA"/>
</dbReference>
<dbReference type="VEuPathDB" id="TrichDB:TRFO_13717"/>
<dbReference type="Pfam" id="PF00244">
    <property type="entry name" value="14-3-3"/>
    <property type="match status" value="1"/>
</dbReference>
<dbReference type="InterPro" id="IPR036815">
    <property type="entry name" value="14-3-3_dom_sf"/>
</dbReference>
<keyword evidence="5" id="KW-1185">Reference proteome</keyword>
<dbReference type="GeneID" id="94832115"/>
<evidence type="ECO:0000313" key="4">
    <source>
        <dbReference type="EMBL" id="OHT15880.1"/>
    </source>
</evidence>
<sequence length="259" mass="30012">MTDQSPKNNNRLQTLGTPSLTEEIAWFCAKTSFEAKRYNDCIRFFNELVKEQPRISKEQRELMANAYKRSIGPQRNALLIINEEIESYKQKANPDIVDSLTTYQKLIIDEIAKNCNHFLELIDTTLLPVVTDAQSIVFYNKLKGDYYRYLSELGYHEDDGNIGRARASYEAAMKAASEDVKMADPIYLGLILNFCVFQYEILNMGDDAIDRADASFNEAVRYLEELDEKEYVESTMLLQLLRDNIAIWREDRNDDTNHV</sequence>
<feature type="site" description="Interaction with phosphoserine on interacting protein" evidence="2">
    <location>
        <position position="75"/>
    </location>
</feature>
<feature type="domain" description="14-3-3" evidence="3">
    <location>
        <begin position="22"/>
        <end position="258"/>
    </location>
</feature>
<dbReference type="SMART" id="SM00101">
    <property type="entry name" value="14_3_3"/>
    <property type="match status" value="1"/>
</dbReference>
<dbReference type="SUPFAM" id="SSF48445">
    <property type="entry name" value="14-3-3 protein"/>
    <property type="match status" value="1"/>
</dbReference>